<sequence>MIAIAQNSEQNAFANSPKANHIMNSHQTPASQAGQGHGNTPTCLPRKWGRVIKSITFAIQPDIREQVELLARQRNVSMSIVLNDLLHVALESDTGLLDGLNAPSHTMLASQAPHGTWRGELLLFTTPGDLGLAANNHGHVRLIDIVTWKYLPHSAGHVYTRLLQRGFRIIARGRRWCVLNCRQGVVRRQAELPNGNRSLQFFLRAECAVIQ</sequence>
<dbReference type="Proteomes" id="UP000002010">
    <property type="component" value="Chromosome"/>
</dbReference>
<proteinExistence type="predicted"/>
<evidence type="ECO:0000313" key="3">
    <source>
        <dbReference type="Proteomes" id="UP000002010"/>
    </source>
</evidence>
<reference evidence="2 3" key="1">
    <citation type="journal article" date="2009" name="PLoS Genet.">
        <title>The complete genome and proteome of Laribacter hongkongensis reveal potential mechanisms for adaptations to different temperatures and habitats.</title>
        <authorList>
            <person name="Woo P.C."/>
            <person name="Lau S.K."/>
            <person name="Tse H."/>
            <person name="Teng J.L."/>
            <person name="Curreem S.O."/>
            <person name="Tsang A.K."/>
            <person name="Fan R.Y."/>
            <person name="Wong G.K."/>
            <person name="Huang Y."/>
            <person name="Loman N.J."/>
            <person name="Snyder L.A."/>
            <person name="Cai J.J."/>
            <person name="Huang J.D."/>
            <person name="Mak W."/>
            <person name="Pallen M.J."/>
            <person name="Lok S."/>
            <person name="Yuen K.Y."/>
        </authorList>
    </citation>
    <scope>NUCLEOTIDE SEQUENCE [LARGE SCALE GENOMIC DNA]</scope>
    <source>
        <strain evidence="2 3">HLHK9</strain>
    </source>
</reference>
<accession>C1DCH5</accession>
<dbReference type="EMBL" id="CP001154">
    <property type="protein sequence ID" value="ACO75594.1"/>
    <property type="molecule type" value="Genomic_DNA"/>
</dbReference>
<protein>
    <submittedName>
        <fullName evidence="2">Uncharacterized protein</fullName>
    </submittedName>
</protein>
<evidence type="ECO:0000256" key="1">
    <source>
        <dbReference type="SAM" id="MobiDB-lite"/>
    </source>
</evidence>
<dbReference type="RefSeq" id="WP_012698059.1">
    <property type="nucleotide sequence ID" value="NC_012559.1"/>
</dbReference>
<dbReference type="HOGENOM" id="CLU_1303613_0_0_4"/>
<gene>
    <name evidence="2" type="ordered locus">LHK_02613</name>
</gene>
<keyword evidence="3" id="KW-1185">Reference proteome</keyword>
<feature type="region of interest" description="Disordered" evidence="1">
    <location>
        <begin position="20"/>
        <end position="41"/>
    </location>
</feature>
<name>C1DCH5_LARHH</name>
<organism evidence="2 3">
    <name type="scientific">Laribacter hongkongensis (strain HLHK9)</name>
    <dbReference type="NCBI Taxonomy" id="557598"/>
    <lineage>
        <taxon>Bacteria</taxon>
        <taxon>Pseudomonadati</taxon>
        <taxon>Pseudomonadota</taxon>
        <taxon>Betaproteobacteria</taxon>
        <taxon>Neisseriales</taxon>
        <taxon>Aquaspirillaceae</taxon>
        <taxon>Laribacter</taxon>
    </lineage>
</organism>
<evidence type="ECO:0000313" key="2">
    <source>
        <dbReference type="EMBL" id="ACO75594.1"/>
    </source>
</evidence>
<dbReference type="KEGG" id="lhk:LHK_02613"/>
<dbReference type="AlphaFoldDB" id="C1DCH5"/>